<evidence type="ECO:0000256" key="1">
    <source>
        <dbReference type="SAM" id="Coils"/>
    </source>
</evidence>
<keyword evidence="3" id="KW-1185">Reference proteome</keyword>
<sequence length="462" mass="53806">MQKATHIINKVFIEFNTNSSKKAFALKDNLSAFLKQQLFPMIEQYFETKNAVLSDSTLRFNTIEIEINQSDIENLNNLKTNIFNKLKEKIDSEIQNAGNHTEDQNKLVVLSKNKSKLDTFLYFLQTGEKPWWQINISTLFNEKGIKTIITETGFSSRFIKILAYKKVRQRLVNQFPDNILVLLLSKPNSKKISAKPKIFSVLERRIELRNTFWMAIIETYRHNNSSSIKTMLNQLKAIKTSRLKEIEMLENFANEMADMPIKLKKEIEPPNEKDAFLKTNATKEQEVKEQEKEIESDKSIYINNAGLVLMHPFLKHFFINAKLADSKGNLMDSEKETAIHLLHYLSTKQEQQLESELVLEKFLCAYPINQTMQRFTALPPELKLMAEEVLQSAITHWDALKNTSPDGLRTGFLQREGKLIVENNNCKIIVERKAQDILLDKMPWNIHLIKLPWLDNLIFVEW</sequence>
<organism evidence="2 3">
    <name type="scientific">Gelatiniphilus marinus</name>
    <dbReference type="NCBI Taxonomy" id="1759464"/>
    <lineage>
        <taxon>Bacteria</taxon>
        <taxon>Pseudomonadati</taxon>
        <taxon>Bacteroidota</taxon>
        <taxon>Flavobacteriia</taxon>
        <taxon>Flavobacteriales</taxon>
        <taxon>Flavobacteriaceae</taxon>
        <taxon>Gelatiniphilus</taxon>
    </lineage>
</organism>
<comment type="caution">
    <text evidence="2">The sequence shown here is derived from an EMBL/GenBank/DDBJ whole genome shotgun (WGS) entry which is preliminary data.</text>
</comment>
<reference evidence="3" key="1">
    <citation type="journal article" date="2019" name="Int. J. Syst. Evol. Microbiol.">
        <title>The Global Catalogue of Microorganisms (GCM) 10K type strain sequencing project: providing services to taxonomists for standard genome sequencing and annotation.</title>
        <authorList>
            <consortium name="The Broad Institute Genomics Platform"/>
            <consortium name="The Broad Institute Genome Sequencing Center for Infectious Disease"/>
            <person name="Wu L."/>
            <person name="Ma J."/>
        </authorList>
    </citation>
    <scope>NUCLEOTIDE SEQUENCE [LARGE SCALE GENOMIC DNA]</scope>
    <source>
        <strain evidence="3">KCTC 42903</strain>
    </source>
</reference>
<dbReference type="Pfam" id="PF19268">
    <property type="entry name" value="CIS_TMP"/>
    <property type="match status" value="1"/>
</dbReference>
<gene>
    <name evidence="2" type="ORF">ACFSQS_01165</name>
</gene>
<protein>
    <submittedName>
        <fullName evidence="2">Contractile injection system tape measure protein</fullName>
    </submittedName>
</protein>
<evidence type="ECO:0000313" key="3">
    <source>
        <dbReference type="Proteomes" id="UP001597441"/>
    </source>
</evidence>
<keyword evidence="1" id="KW-0175">Coiled coil</keyword>
<accession>A0ABW5JQC3</accession>
<feature type="coiled-coil region" evidence="1">
    <location>
        <begin position="273"/>
        <end position="300"/>
    </location>
</feature>
<evidence type="ECO:0000313" key="2">
    <source>
        <dbReference type="EMBL" id="MFD2533697.1"/>
    </source>
</evidence>
<dbReference type="RefSeq" id="WP_388012800.1">
    <property type="nucleotide sequence ID" value="NZ_JBHUDT010000001.1"/>
</dbReference>
<dbReference type="Proteomes" id="UP001597441">
    <property type="component" value="Unassembled WGS sequence"/>
</dbReference>
<proteinExistence type="predicted"/>
<dbReference type="InterPro" id="IPR045538">
    <property type="entry name" value="CIS_TMP"/>
</dbReference>
<name>A0ABW5JQC3_9FLAO</name>
<dbReference type="EMBL" id="JBHULK010000001">
    <property type="protein sequence ID" value="MFD2533697.1"/>
    <property type="molecule type" value="Genomic_DNA"/>
</dbReference>